<organism evidence="2 3">
    <name type="scientific">Argiope bruennichi</name>
    <name type="common">Wasp spider</name>
    <name type="synonym">Aranea bruennichi</name>
    <dbReference type="NCBI Taxonomy" id="94029"/>
    <lineage>
        <taxon>Eukaryota</taxon>
        <taxon>Metazoa</taxon>
        <taxon>Ecdysozoa</taxon>
        <taxon>Arthropoda</taxon>
        <taxon>Chelicerata</taxon>
        <taxon>Arachnida</taxon>
        <taxon>Araneae</taxon>
        <taxon>Araneomorphae</taxon>
        <taxon>Entelegynae</taxon>
        <taxon>Araneoidea</taxon>
        <taxon>Araneidae</taxon>
        <taxon>Argiope</taxon>
    </lineage>
</organism>
<evidence type="ECO:0000313" key="2">
    <source>
        <dbReference type="EMBL" id="KAF8763373.1"/>
    </source>
</evidence>
<dbReference type="Proteomes" id="UP000807504">
    <property type="component" value="Unassembled WGS sequence"/>
</dbReference>
<comment type="caution">
    <text evidence="2">The sequence shown here is derived from an EMBL/GenBank/DDBJ whole genome shotgun (WGS) entry which is preliminary data.</text>
</comment>
<accession>A0A8T0DYW5</accession>
<gene>
    <name evidence="2" type="ORF">HNY73_021561</name>
</gene>
<feature type="region of interest" description="Disordered" evidence="1">
    <location>
        <begin position="1"/>
        <end position="46"/>
    </location>
</feature>
<reference evidence="2" key="2">
    <citation type="submission" date="2020-06" db="EMBL/GenBank/DDBJ databases">
        <authorList>
            <person name="Sheffer M."/>
        </authorList>
    </citation>
    <scope>NUCLEOTIDE SEQUENCE</scope>
</reference>
<dbReference type="AlphaFoldDB" id="A0A8T0DYW5"/>
<proteinExistence type="predicted"/>
<reference evidence="2" key="1">
    <citation type="journal article" date="2020" name="bioRxiv">
        <title>Chromosome-level reference genome of the European wasp spider Argiope bruennichi: a resource for studies on range expansion and evolutionary adaptation.</title>
        <authorList>
            <person name="Sheffer M.M."/>
            <person name="Hoppe A."/>
            <person name="Krehenwinkel H."/>
            <person name="Uhl G."/>
            <person name="Kuss A.W."/>
            <person name="Jensen L."/>
            <person name="Jensen C."/>
            <person name="Gillespie R.G."/>
            <person name="Hoff K.J."/>
            <person name="Prost S."/>
        </authorList>
    </citation>
    <scope>NUCLEOTIDE SEQUENCE</scope>
</reference>
<evidence type="ECO:0000313" key="3">
    <source>
        <dbReference type="Proteomes" id="UP000807504"/>
    </source>
</evidence>
<dbReference type="EMBL" id="JABXBU010002231">
    <property type="protein sequence ID" value="KAF8763373.1"/>
    <property type="molecule type" value="Genomic_DNA"/>
</dbReference>
<name>A0A8T0DYW5_ARGBR</name>
<feature type="compositionally biased region" description="Basic and acidic residues" evidence="1">
    <location>
        <begin position="77"/>
        <end position="99"/>
    </location>
</feature>
<sequence length="119" mass="13220">MSWIPVWGLGRSKGKNLSPGREKGRLEPAANGNHFAQEWNPGKSEIGPGEKLEACNGMSFSHASFKRLVDWRLNPPKQRELFPQKVKDGHPRPFRDGRPPGKPTGLPLSPSVERGDSKE</sequence>
<evidence type="ECO:0000256" key="1">
    <source>
        <dbReference type="SAM" id="MobiDB-lite"/>
    </source>
</evidence>
<protein>
    <submittedName>
        <fullName evidence="2">Uncharacterized protein</fullName>
    </submittedName>
</protein>
<keyword evidence="3" id="KW-1185">Reference proteome</keyword>
<feature type="region of interest" description="Disordered" evidence="1">
    <location>
        <begin position="76"/>
        <end position="119"/>
    </location>
</feature>